<protein>
    <recommendedName>
        <fullName evidence="5">DUF2946 domain-containing protein</fullName>
    </recommendedName>
</protein>
<keyword evidence="2" id="KW-1133">Transmembrane helix</keyword>
<name>A0ABQ5LSB0_9RHOB</name>
<evidence type="ECO:0000313" key="3">
    <source>
        <dbReference type="EMBL" id="GKY87890.1"/>
    </source>
</evidence>
<keyword evidence="4" id="KW-1185">Reference proteome</keyword>
<feature type="transmembrane region" description="Helical" evidence="2">
    <location>
        <begin position="20"/>
        <end position="39"/>
    </location>
</feature>
<dbReference type="Proteomes" id="UP001144205">
    <property type="component" value="Unassembled WGS sequence"/>
</dbReference>
<feature type="region of interest" description="Disordered" evidence="1">
    <location>
        <begin position="115"/>
        <end position="138"/>
    </location>
</feature>
<evidence type="ECO:0000256" key="2">
    <source>
        <dbReference type="SAM" id="Phobius"/>
    </source>
</evidence>
<sequence length="138" mass="14337">MTEPGGTHRSVLMSTANKAFLVMTLVANLIAALVFAGYAETAHALTAAGSRTIVICGTAGEAETITLDRNGDRVENPVADCVHCADCTLVSVFIDPSNPEPCLRQAGLRAGSVVTGEAPELTRPVEHPSRGPPSQKVV</sequence>
<dbReference type="EMBL" id="BROH01000004">
    <property type="protein sequence ID" value="GKY87890.1"/>
    <property type="molecule type" value="Genomic_DNA"/>
</dbReference>
<keyword evidence="2" id="KW-0812">Transmembrane</keyword>
<gene>
    <name evidence="3" type="ORF">STA1M1_17590</name>
</gene>
<accession>A0ABQ5LSB0</accession>
<proteinExistence type="predicted"/>
<reference evidence="3" key="1">
    <citation type="journal article" date="2023" name="Int. J. Syst. Evol. Microbiol.">
        <title>Sinisalibacter aestuarii sp. nov., isolated from estuarine sediment of the Arakawa River.</title>
        <authorList>
            <person name="Arafat S.T."/>
            <person name="Hirano S."/>
            <person name="Sato A."/>
            <person name="Takeuchi K."/>
            <person name="Yasuda T."/>
            <person name="Terahara T."/>
            <person name="Hamada M."/>
            <person name="Kobayashi T."/>
        </authorList>
    </citation>
    <scope>NUCLEOTIDE SEQUENCE</scope>
    <source>
        <strain evidence="3">B-399</strain>
    </source>
</reference>
<evidence type="ECO:0008006" key="5">
    <source>
        <dbReference type="Google" id="ProtNLM"/>
    </source>
</evidence>
<keyword evidence="2" id="KW-0472">Membrane</keyword>
<organism evidence="3 4">
    <name type="scientific">Sinisalibacter aestuarii</name>
    <dbReference type="NCBI Taxonomy" id="2949426"/>
    <lineage>
        <taxon>Bacteria</taxon>
        <taxon>Pseudomonadati</taxon>
        <taxon>Pseudomonadota</taxon>
        <taxon>Alphaproteobacteria</taxon>
        <taxon>Rhodobacterales</taxon>
        <taxon>Roseobacteraceae</taxon>
        <taxon>Sinisalibacter</taxon>
    </lineage>
</organism>
<comment type="caution">
    <text evidence="3">The sequence shown here is derived from an EMBL/GenBank/DDBJ whole genome shotgun (WGS) entry which is preliminary data.</text>
</comment>
<evidence type="ECO:0000256" key="1">
    <source>
        <dbReference type="SAM" id="MobiDB-lite"/>
    </source>
</evidence>
<evidence type="ECO:0000313" key="4">
    <source>
        <dbReference type="Proteomes" id="UP001144205"/>
    </source>
</evidence>